<keyword evidence="1" id="KW-0533">Nickel</keyword>
<dbReference type="InterPro" id="IPR029014">
    <property type="entry name" value="NiFe-Hase_large"/>
</dbReference>
<evidence type="ECO:0000313" key="2">
    <source>
        <dbReference type="EMBL" id="TCT18040.1"/>
    </source>
</evidence>
<proteinExistence type="predicted"/>
<dbReference type="GO" id="GO:0016151">
    <property type="term" value="F:nickel cation binding"/>
    <property type="evidence" value="ECO:0007669"/>
    <property type="project" value="InterPro"/>
</dbReference>
<dbReference type="Gene3D" id="1.10.645.10">
    <property type="entry name" value="Cytochrome-c3 Hydrogenase, chain B"/>
    <property type="match status" value="1"/>
</dbReference>
<protein>
    <submittedName>
        <fullName evidence="2">Coenzyme F420-reducing hydrogenase alpha subunit</fullName>
    </submittedName>
</protein>
<dbReference type="RefSeq" id="WP_132978680.1">
    <property type="nucleotide sequence ID" value="NZ_SMAO01000015.1"/>
</dbReference>
<evidence type="ECO:0000256" key="1">
    <source>
        <dbReference type="PIRSR" id="PIRSR601501-1"/>
    </source>
</evidence>
<dbReference type="OrthoDB" id="9157196at2"/>
<comment type="cofactor">
    <cofactor evidence="1">
        <name>Ni(2+)</name>
        <dbReference type="ChEBI" id="CHEBI:49786"/>
    </cofactor>
</comment>
<comment type="caution">
    <text evidence="2">The sequence shown here is derived from an EMBL/GenBank/DDBJ whole genome shotgun (WGS) entry which is preliminary data.</text>
</comment>
<evidence type="ECO:0000313" key="3">
    <source>
        <dbReference type="Proteomes" id="UP000295717"/>
    </source>
</evidence>
<feature type="binding site" evidence="1">
    <location>
        <position position="379"/>
    </location>
    <ligand>
        <name>Ni(2+)</name>
        <dbReference type="ChEBI" id="CHEBI:49786"/>
    </ligand>
</feature>
<dbReference type="AlphaFoldDB" id="A0A4R3MRB7"/>
<dbReference type="SUPFAM" id="SSF56762">
    <property type="entry name" value="HydB/Nqo4-like"/>
    <property type="match status" value="1"/>
</dbReference>
<gene>
    <name evidence="2" type="ORF">EDC35_11515</name>
</gene>
<dbReference type="InterPro" id="IPR050867">
    <property type="entry name" value="NiFe/NiFeSe_hydrgnase_LSU"/>
</dbReference>
<keyword evidence="1" id="KW-0460">Magnesium</keyword>
<dbReference type="PANTHER" id="PTHR42958">
    <property type="entry name" value="HYDROGENASE-2 LARGE CHAIN"/>
    <property type="match status" value="1"/>
</dbReference>
<dbReference type="Proteomes" id="UP000295717">
    <property type="component" value="Unassembled WGS sequence"/>
</dbReference>
<dbReference type="Pfam" id="PF00374">
    <property type="entry name" value="NiFeSe_Hases"/>
    <property type="match status" value="1"/>
</dbReference>
<name>A0A4R3MRB7_9GAMM</name>
<dbReference type="EMBL" id="SMAO01000015">
    <property type="protein sequence ID" value="TCT18040.1"/>
    <property type="molecule type" value="Genomic_DNA"/>
</dbReference>
<feature type="binding site" evidence="1">
    <location>
        <position position="336"/>
    </location>
    <ligand>
        <name>Mg(2+)</name>
        <dbReference type="ChEBI" id="CHEBI:18420"/>
    </ligand>
</feature>
<dbReference type="InterPro" id="IPR001501">
    <property type="entry name" value="Ni-dep_hyd_lsu"/>
</dbReference>
<sequence>MSDPAGRLNIQLRRTAQGRVCAIDSTRPVMASRLLVGRTPMEAAALLPILFSICGKAQASACVTALERADGLTPIPVVQAGRQRLVAVETIREHLWRILLDWPRWLDELAERADMADMLAQTKALFGVCDPDGQLFRPGAGGTVIDQAAFDRLLNELDARLARCLFGLPADHWLETIKDGRGFAHWCETTGTGAARLLRHLLDSGEAVIGQSSVAALPEIPDAELIARLTAPDGAEFIARPTWNGCAHETSPFTRRAACAPLPDLVSCYGRGILARLAAQLLEVACLLAEIRTDLADAPASTPVESGIGIGRAAAARGLLIHLAQVEQGRIRDYRILAPTEWNFHPQGVVAQALMGLPDAGDDTLKRQAEHIIMATDPCVAFDLTLPTDD</sequence>
<accession>A0A4R3MRB7</accession>
<dbReference type="PANTHER" id="PTHR42958:SF4">
    <property type="entry name" value="HYDROGENASE EXPRESSION_FORMATION PROTEIN HUPK"/>
    <property type="match status" value="1"/>
</dbReference>
<organism evidence="2 3">
    <name type="scientific">Thiobaca trueperi</name>
    <dbReference type="NCBI Taxonomy" id="127458"/>
    <lineage>
        <taxon>Bacteria</taxon>
        <taxon>Pseudomonadati</taxon>
        <taxon>Pseudomonadota</taxon>
        <taxon>Gammaproteobacteria</taxon>
        <taxon>Chromatiales</taxon>
        <taxon>Chromatiaceae</taxon>
        <taxon>Thiobaca</taxon>
    </lineage>
</organism>
<keyword evidence="1" id="KW-0479">Metal-binding</keyword>
<keyword evidence="3" id="KW-1185">Reference proteome</keyword>
<reference evidence="2 3" key="1">
    <citation type="submission" date="2019-03" db="EMBL/GenBank/DDBJ databases">
        <title>Genomic Encyclopedia of Type Strains, Phase IV (KMG-IV): sequencing the most valuable type-strain genomes for metagenomic binning, comparative biology and taxonomic classification.</title>
        <authorList>
            <person name="Goeker M."/>
        </authorList>
    </citation>
    <scope>NUCLEOTIDE SEQUENCE [LARGE SCALE GENOMIC DNA]</scope>
    <source>
        <strain evidence="2 3">DSM 13587</strain>
    </source>
</reference>